<dbReference type="Proteomes" id="UP000031036">
    <property type="component" value="Unassembled WGS sequence"/>
</dbReference>
<evidence type="ECO:0000256" key="1">
    <source>
        <dbReference type="SAM" id="Phobius"/>
    </source>
</evidence>
<keyword evidence="1" id="KW-1133">Transmembrane helix</keyword>
<accession>A0A0B2VUQ7</accession>
<dbReference type="EMBL" id="JPKZ01000906">
    <property type="protein sequence ID" value="KHN84690.1"/>
    <property type="molecule type" value="Genomic_DNA"/>
</dbReference>
<feature type="transmembrane region" description="Helical" evidence="1">
    <location>
        <begin position="69"/>
        <end position="91"/>
    </location>
</feature>
<gene>
    <name evidence="3" type="ORF">Tcan_11379</name>
</gene>
<keyword evidence="1" id="KW-0812">Transmembrane</keyword>
<proteinExistence type="predicted"/>
<keyword evidence="4" id="KW-1185">Reference proteome</keyword>
<feature type="chain" id="PRO_5002080390" evidence="2">
    <location>
        <begin position="19"/>
        <end position="106"/>
    </location>
</feature>
<dbReference type="AlphaFoldDB" id="A0A0B2VUQ7"/>
<evidence type="ECO:0000313" key="3">
    <source>
        <dbReference type="EMBL" id="KHN84690.1"/>
    </source>
</evidence>
<keyword evidence="2" id="KW-0732">Signal</keyword>
<feature type="signal peptide" evidence="2">
    <location>
        <begin position="1"/>
        <end position="18"/>
    </location>
</feature>
<evidence type="ECO:0000313" key="4">
    <source>
        <dbReference type="Proteomes" id="UP000031036"/>
    </source>
</evidence>
<reference evidence="3 4" key="1">
    <citation type="submission" date="2014-11" db="EMBL/GenBank/DDBJ databases">
        <title>Genetic blueprint of the zoonotic pathogen Toxocara canis.</title>
        <authorList>
            <person name="Zhu X.-Q."/>
            <person name="Korhonen P.K."/>
            <person name="Cai H."/>
            <person name="Young N.D."/>
            <person name="Nejsum P."/>
            <person name="von Samson-Himmelstjerna G."/>
            <person name="Boag P.R."/>
            <person name="Tan P."/>
            <person name="Li Q."/>
            <person name="Min J."/>
            <person name="Yang Y."/>
            <person name="Wang X."/>
            <person name="Fang X."/>
            <person name="Hall R.S."/>
            <person name="Hofmann A."/>
            <person name="Sternberg P.W."/>
            <person name="Jex A.R."/>
            <person name="Gasser R.B."/>
        </authorList>
    </citation>
    <scope>NUCLEOTIDE SEQUENCE [LARGE SCALE GENOMIC DNA]</scope>
    <source>
        <strain evidence="3">PN_DK_2014</strain>
    </source>
</reference>
<organism evidence="3 4">
    <name type="scientific">Toxocara canis</name>
    <name type="common">Canine roundworm</name>
    <dbReference type="NCBI Taxonomy" id="6265"/>
    <lineage>
        <taxon>Eukaryota</taxon>
        <taxon>Metazoa</taxon>
        <taxon>Ecdysozoa</taxon>
        <taxon>Nematoda</taxon>
        <taxon>Chromadorea</taxon>
        <taxon>Rhabditida</taxon>
        <taxon>Spirurina</taxon>
        <taxon>Ascaridomorpha</taxon>
        <taxon>Ascaridoidea</taxon>
        <taxon>Toxocaridae</taxon>
        <taxon>Toxocara</taxon>
    </lineage>
</organism>
<sequence length="106" mass="11891">MLLRMVLFTGTMIYSAHTQDQTVVINVSDLLPDSKRSSTNKPTFMAHNLKTPTDIDDEQLFYDMRICSIFVSIGTAIVCLVITAMFCWITVTRLDQLYAPTGAPII</sequence>
<keyword evidence="1" id="KW-0472">Membrane</keyword>
<evidence type="ECO:0000256" key="2">
    <source>
        <dbReference type="SAM" id="SignalP"/>
    </source>
</evidence>
<comment type="caution">
    <text evidence="3">The sequence shown here is derived from an EMBL/GenBank/DDBJ whole genome shotgun (WGS) entry which is preliminary data.</text>
</comment>
<name>A0A0B2VUQ7_TOXCA</name>
<protein>
    <submittedName>
        <fullName evidence="3">Uncharacterized protein</fullName>
    </submittedName>
</protein>